<feature type="compositionally biased region" description="Acidic residues" evidence="3">
    <location>
        <begin position="685"/>
        <end position="696"/>
    </location>
</feature>
<dbReference type="GO" id="GO:0030289">
    <property type="term" value="C:protein phosphatase 4 complex"/>
    <property type="evidence" value="ECO:0007669"/>
    <property type="project" value="TreeGrafter"/>
</dbReference>
<protein>
    <submittedName>
        <fullName evidence="6">Uncharacterized protein</fullName>
    </submittedName>
</protein>
<feature type="region of interest" description="Disordered" evidence="3">
    <location>
        <begin position="685"/>
        <end position="723"/>
    </location>
</feature>
<dbReference type="AlphaFoldDB" id="A0A2Z6RQW7"/>
<proteinExistence type="predicted"/>
<dbReference type="PANTHER" id="PTHR23318:SF0">
    <property type="entry name" value="SERINE_THREONINE-PROTEIN PHOSPHATASE 4 REGULATORY SUBUNIT 3"/>
    <property type="match status" value="1"/>
</dbReference>
<organism evidence="6 7">
    <name type="scientific">Rhizophagus clarus</name>
    <dbReference type="NCBI Taxonomy" id="94130"/>
    <lineage>
        <taxon>Eukaryota</taxon>
        <taxon>Fungi</taxon>
        <taxon>Fungi incertae sedis</taxon>
        <taxon>Mucoromycota</taxon>
        <taxon>Glomeromycotina</taxon>
        <taxon>Glomeromycetes</taxon>
        <taxon>Glomerales</taxon>
        <taxon>Glomeraceae</taxon>
        <taxon>Rhizophagus</taxon>
    </lineage>
</organism>
<dbReference type="GO" id="GO:0072542">
    <property type="term" value="F:protein phosphatase activator activity"/>
    <property type="evidence" value="ECO:0007669"/>
    <property type="project" value="TreeGrafter"/>
</dbReference>
<keyword evidence="2" id="KW-0539">Nucleus</keyword>
<accession>A0A2Z6RQW7</accession>
<dbReference type="Proteomes" id="UP000247702">
    <property type="component" value="Unassembled WGS sequence"/>
</dbReference>
<dbReference type="InterPro" id="IPR016024">
    <property type="entry name" value="ARM-type_fold"/>
</dbReference>
<dbReference type="Pfam" id="PF22972">
    <property type="entry name" value="EVH1_PP4R3"/>
    <property type="match status" value="1"/>
</dbReference>
<dbReference type="Gene3D" id="2.30.29.30">
    <property type="entry name" value="Pleckstrin-homology domain (PH domain)/Phosphotyrosine-binding domain (PTB)"/>
    <property type="match status" value="1"/>
</dbReference>
<feature type="domain" description="PP4R3 EVH1-like" evidence="5">
    <location>
        <begin position="8"/>
        <end position="109"/>
    </location>
</feature>
<feature type="compositionally biased region" description="Low complexity" evidence="3">
    <location>
        <begin position="707"/>
        <end position="723"/>
    </location>
</feature>
<sequence>METAFKSRRVKVYQLNKDSEWADKGTGICSCLHNRAKDDALIVVRSEEDSSSILLESRVLRDIDYQKQQDTLIVWTEPNGSDLALSFQEAEGCTEICTFVNDIQSNMMSEKAKGKRRASSPLPEREPRGMAVVLPAPTLANLPEIERVVKKATRSIYEREKLASYVSQEYIARLLPLLKTCEDLEQVQDLYRLCNIMKGFIMLQDNDIIRYVLRDDVILDVVGCLEYDPDFPKHKANHREFLTKNSKFKEIVKISNKTIKAKIHETFRLQYLKDAVFARMMDDPTNSVLASLIFINHVEICKHFTQDEKFLDELFQILEREEESSERKRDVVLFTSQLCIIAKSIHLPHRRDLHKALVRNGALRVFDFSLSNDHATIKAAGGDILANILETDASLVRTYNVVQAEHKQKTLAETIINRLLKDRDCFTKGQYAEAIRMLLDLSVDPSEVGATTAEDPQAKKDNEEFITFFYEHLIKKLVKPIMEFPEIADDEEIPWLSYDKATLAFHICELLSFLIKQHTYRSKYFLLSSKISLKVVELLRCREGTVKLAALRFIRACIGTKDYEIIYRHFISKEKDIFDHIVHALLATKGKDNLINSACLEFFEFIRKENIKFLVNHIWEKYKDKLSTIDYVSCFKQFKLRYEQNNEVLQPSVQQAVSALSQNTSRRSGNYGWETDYMDVDEENYFNTSDDEDDNVSESTNTQVTDSSLGANEESLSASSSTSISESLLDNDFLTSTKETSSEASSSFNEDFRFTLDTSSSSSNAGFTQKNSNFSDTAFPLSNASAEFSQINTTPLNVKFPQSNALFSQYGQSQNIDFLPNLNIVSNVSSTLTPSITLSNYRYSSHEAVSNFSSFGRLGYETFSSSSGFRMGYDERRKQKKVVSSSSRTVTASLSKTTVNVVYYNVAILGSLSGETLQIAVAPASASITSIGMESSNVTTEKEEIGANLTAINQVYDRYFLKDNGKNKENFAPCTTSPQTINYGPVDSMRIEQIFLWGNSAIVPVISSTKVDKDKKGKVILPRKTDYWALRIAIKKLKSNENDDKGKENDHKTQED</sequence>
<dbReference type="SUPFAM" id="SSF48371">
    <property type="entry name" value="ARM repeat"/>
    <property type="match status" value="1"/>
</dbReference>
<dbReference type="Pfam" id="PF04802">
    <property type="entry name" value="PP4R3"/>
    <property type="match status" value="1"/>
</dbReference>
<dbReference type="GO" id="GO:0006974">
    <property type="term" value="P:DNA damage response"/>
    <property type="evidence" value="ECO:0007669"/>
    <property type="project" value="TreeGrafter"/>
</dbReference>
<evidence type="ECO:0000256" key="1">
    <source>
        <dbReference type="ARBA" id="ARBA00004123"/>
    </source>
</evidence>
<evidence type="ECO:0000313" key="6">
    <source>
        <dbReference type="EMBL" id="GBB94586.1"/>
    </source>
</evidence>
<dbReference type="InterPro" id="IPR051137">
    <property type="entry name" value="PP4R3-like"/>
</dbReference>
<keyword evidence="7" id="KW-1185">Reference proteome</keyword>
<dbReference type="GO" id="GO:0005654">
    <property type="term" value="C:nucleoplasm"/>
    <property type="evidence" value="ECO:0007669"/>
    <property type="project" value="TreeGrafter"/>
</dbReference>
<evidence type="ECO:0000259" key="5">
    <source>
        <dbReference type="Pfam" id="PF22972"/>
    </source>
</evidence>
<comment type="subcellular location">
    <subcellularLocation>
        <location evidence="1">Nucleus</location>
    </subcellularLocation>
</comment>
<dbReference type="STRING" id="94130.A0A2Z6RQW7"/>
<dbReference type="EMBL" id="BEXD01001542">
    <property type="protein sequence ID" value="GBB94586.1"/>
    <property type="molecule type" value="Genomic_DNA"/>
</dbReference>
<feature type="domain" description="Serine/threonine-protein phosphatase 4 regulatory subunit 3-like central" evidence="4">
    <location>
        <begin position="144"/>
        <end position="644"/>
    </location>
</feature>
<evidence type="ECO:0000313" key="7">
    <source>
        <dbReference type="Proteomes" id="UP000247702"/>
    </source>
</evidence>
<dbReference type="InterPro" id="IPR055236">
    <property type="entry name" value="EVH1_PP4R3"/>
</dbReference>
<dbReference type="PANTHER" id="PTHR23318">
    <property type="entry name" value="ATP SYNTHASE GAMMA-RELATED"/>
    <property type="match status" value="1"/>
</dbReference>
<evidence type="ECO:0000259" key="4">
    <source>
        <dbReference type="Pfam" id="PF04802"/>
    </source>
</evidence>
<evidence type="ECO:0000256" key="2">
    <source>
        <dbReference type="ARBA" id="ARBA00023242"/>
    </source>
</evidence>
<dbReference type="InterPro" id="IPR006887">
    <property type="entry name" value="P4R3-like_central_dom"/>
</dbReference>
<dbReference type="SUPFAM" id="SSF50729">
    <property type="entry name" value="PH domain-like"/>
    <property type="match status" value="1"/>
</dbReference>
<comment type="caution">
    <text evidence="6">The sequence shown here is derived from an EMBL/GenBank/DDBJ whole genome shotgun (WGS) entry which is preliminary data.</text>
</comment>
<gene>
    <name evidence="6" type="ORF">RclHR1_23860002</name>
</gene>
<feature type="compositionally biased region" description="Polar residues" evidence="3">
    <location>
        <begin position="697"/>
        <end position="706"/>
    </location>
</feature>
<evidence type="ECO:0000256" key="3">
    <source>
        <dbReference type="SAM" id="MobiDB-lite"/>
    </source>
</evidence>
<dbReference type="InterPro" id="IPR011993">
    <property type="entry name" value="PH-like_dom_sf"/>
</dbReference>
<reference evidence="6 7" key="1">
    <citation type="submission" date="2017-11" db="EMBL/GenBank/DDBJ databases">
        <title>The genome of Rhizophagus clarus HR1 reveals common genetic basis of auxotrophy among arbuscular mycorrhizal fungi.</title>
        <authorList>
            <person name="Kobayashi Y."/>
        </authorList>
    </citation>
    <scope>NUCLEOTIDE SEQUENCE [LARGE SCALE GENOMIC DNA]</scope>
    <source>
        <strain evidence="6 7">HR1</strain>
    </source>
</reference>
<name>A0A2Z6RQW7_9GLOM</name>